<keyword evidence="4 6" id="KW-1133">Transmembrane helix</keyword>
<reference evidence="7 8" key="1">
    <citation type="submission" date="2019-07" db="EMBL/GenBank/DDBJ databases">
        <authorList>
            <person name="Jastrzebski P J."/>
            <person name="Paukszto L."/>
            <person name="Jastrzebski P J."/>
        </authorList>
    </citation>
    <scope>NUCLEOTIDE SEQUENCE [LARGE SCALE GENOMIC DNA]</scope>
    <source>
        <strain evidence="7 8">WMS-il1</strain>
    </source>
</reference>
<feature type="transmembrane region" description="Helical" evidence="6">
    <location>
        <begin position="303"/>
        <end position="322"/>
    </location>
</feature>
<dbReference type="Proteomes" id="UP000321570">
    <property type="component" value="Unassembled WGS sequence"/>
</dbReference>
<name>A0A564Z0F7_HYMDI</name>
<gene>
    <name evidence="7" type="ORF">WMSIL1_LOCUS11347</name>
</gene>
<organism evidence="7 8">
    <name type="scientific">Hymenolepis diminuta</name>
    <name type="common">Rat tapeworm</name>
    <dbReference type="NCBI Taxonomy" id="6216"/>
    <lineage>
        <taxon>Eukaryota</taxon>
        <taxon>Metazoa</taxon>
        <taxon>Spiralia</taxon>
        <taxon>Lophotrochozoa</taxon>
        <taxon>Platyhelminthes</taxon>
        <taxon>Cestoda</taxon>
        <taxon>Eucestoda</taxon>
        <taxon>Cyclophyllidea</taxon>
        <taxon>Hymenolepididae</taxon>
        <taxon>Hymenolepis</taxon>
    </lineage>
</organism>
<feature type="transmembrane region" description="Helical" evidence="6">
    <location>
        <begin position="272"/>
        <end position="291"/>
    </location>
</feature>
<dbReference type="PIRSF" id="PIRSF005799">
    <property type="entry name" value="UDP-gal_transpt"/>
    <property type="match status" value="1"/>
</dbReference>
<evidence type="ECO:0000313" key="8">
    <source>
        <dbReference type="Proteomes" id="UP000321570"/>
    </source>
</evidence>
<evidence type="ECO:0000313" key="7">
    <source>
        <dbReference type="EMBL" id="VUZ52906.1"/>
    </source>
</evidence>
<keyword evidence="2" id="KW-0762">Sugar transport</keyword>
<keyword evidence="2" id="KW-0813">Transport</keyword>
<dbReference type="EMBL" id="CABIJS010000543">
    <property type="protein sequence ID" value="VUZ52906.1"/>
    <property type="molecule type" value="Genomic_DNA"/>
</dbReference>
<dbReference type="AlphaFoldDB" id="A0A564Z0F7"/>
<feature type="transmembrane region" description="Helical" evidence="6">
    <location>
        <begin position="228"/>
        <end position="252"/>
    </location>
</feature>
<protein>
    <recommendedName>
        <fullName evidence="9">UDP-sugar transporter protein SLC35A4</fullName>
    </recommendedName>
</protein>
<feature type="transmembrane region" description="Helical" evidence="6">
    <location>
        <begin position="329"/>
        <end position="350"/>
    </location>
</feature>
<evidence type="ECO:0000256" key="5">
    <source>
        <dbReference type="ARBA" id="ARBA00023136"/>
    </source>
</evidence>
<sequence length="374" mass="42077">MISNVSCNFPVEGTAHKPLELQHPMMSQKFEQLPQPKLPVSKFVFRIMLLGGVFLYSSYTIIIHLCEVDGKVPFSNAACVLVIEIFKLLLSIGMFIGEVIQEQRRVVNTNNFIDCLRNRLKYEFSAQGVGSGDTSKMQLLWLIAPFSVPAIFYTITNNLGIMIQMEMDPATYQVLGNFKILSTAILFRIIIKKSLSYRQWFALFLLIVAGVFNGSVNYDSSNINSSSVLHITFKGIIMISIYCTISGFASVYTEYVLKKRVHMSLNIQNGTLYIFGIIINATLYVFQKAIATDDFNLLRGFTFLTWLLVVTQAISGIFIGFVMKYANSILRLFIISSAMIVTTVLSIFIFDLVLKISFIISAALVICALILYHL</sequence>
<evidence type="ECO:0000256" key="2">
    <source>
        <dbReference type="ARBA" id="ARBA00022597"/>
    </source>
</evidence>
<keyword evidence="3 6" id="KW-0812">Transmembrane</keyword>
<feature type="transmembrane region" description="Helical" evidence="6">
    <location>
        <begin position="200"/>
        <end position="216"/>
    </location>
</feature>
<accession>A0A564Z0F7</accession>
<evidence type="ECO:0008006" key="9">
    <source>
        <dbReference type="Google" id="ProtNLM"/>
    </source>
</evidence>
<feature type="transmembrane region" description="Helical" evidence="6">
    <location>
        <begin position="43"/>
        <end position="62"/>
    </location>
</feature>
<evidence type="ECO:0000256" key="4">
    <source>
        <dbReference type="ARBA" id="ARBA00022989"/>
    </source>
</evidence>
<dbReference type="InterPro" id="IPR007271">
    <property type="entry name" value="Nuc_sug_transpt"/>
</dbReference>
<evidence type="ECO:0000256" key="1">
    <source>
        <dbReference type="ARBA" id="ARBA00004141"/>
    </source>
</evidence>
<keyword evidence="8" id="KW-1185">Reference proteome</keyword>
<feature type="transmembrane region" description="Helical" evidence="6">
    <location>
        <begin position="356"/>
        <end position="372"/>
    </location>
</feature>
<proteinExistence type="predicted"/>
<evidence type="ECO:0000256" key="3">
    <source>
        <dbReference type="ARBA" id="ARBA00022692"/>
    </source>
</evidence>
<dbReference type="NCBIfam" id="TIGR00803">
    <property type="entry name" value="nst"/>
    <property type="match status" value="1"/>
</dbReference>
<evidence type="ECO:0000256" key="6">
    <source>
        <dbReference type="SAM" id="Phobius"/>
    </source>
</evidence>
<dbReference type="GO" id="GO:0015165">
    <property type="term" value="F:pyrimidine nucleotide-sugar transmembrane transporter activity"/>
    <property type="evidence" value="ECO:0007669"/>
    <property type="project" value="InterPro"/>
</dbReference>
<feature type="transmembrane region" description="Helical" evidence="6">
    <location>
        <begin position="74"/>
        <end position="96"/>
    </location>
</feature>
<dbReference type="PANTHER" id="PTHR10231">
    <property type="entry name" value="NUCLEOTIDE-SUGAR TRANSMEMBRANE TRANSPORTER"/>
    <property type="match status" value="1"/>
</dbReference>
<keyword evidence="5 6" id="KW-0472">Membrane</keyword>
<comment type="subcellular location">
    <subcellularLocation>
        <location evidence="1">Membrane</location>
        <topology evidence="1">Multi-pass membrane protein</topology>
    </subcellularLocation>
</comment>
<dbReference type="Pfam" id="PF04142">
    <property type="entry name" value="Nuc_sug_transp"/>
    <property type="match status" value="1"/>
</dbReference>
<dbReference type="GO" id="GO:0000139">
    <property type="term" value="C:Golgi membrane"/>
    <property type="evidence" value="ECO:0007669"/>
    <property type="project" value="InterPro"/>
</dbReference>
<feature type="transmembrane region" description="Helical" evidence="6">
    <location>
        <begin position="139"/>
        <end position="164"/>
    </location>
</feature>